<reference evidence="4" key="3">
    <citation type="submission" date="2014-05" db="EMBL/GenBank/DDBJ databases">
        <authorList>
            <person name="Aslett A.Martin."/>
            <person name="De Silva Nishadi"/>
        </authorList>
    </citation>
    <scope>NUCLEOTIDE SEQUENCE</scope>
    <source>
        <strain evidence="4">YM</strain>
    </source>
</reference>
<dbReference type="EMBL" id="LK934634">
    <property type="protein sequence ID" value="CDU17112.1"/>
    <property type="molecule type" value="Genomic_DNA"/>
</dbReference>
<reference evidence="5" key="4">
    <citation type="submission" date="2019-05" db="EMBL/GenBank/DDBJ databases">
        <authorList>
            <consortium name="Pathogen Informatics"/>
        </authorList>
    </citation>
    <scope>NUCLEOTIDE SEQUENCE</scope>
    <source>
        <strain evidence="5">17X</strain>
    </source>
</reference>
<dbReference type="RefSeq" id="XP_022813220.1">
    <property type="nucleotide sequence ID" value="XM_022955446.1"/>
</dbReference>
<evidence type="ECO:0000313" key="5">
    <source>
        <dbReference type="EMBL" id="VTZ75598.1"/>
    </source>
</evidence>
<dbReference type="EMBL" id="LM993660">
    <property type="protein sequence ID" value="VTZ75598.1"/>
    <property type="molecule type" value="Genomic_DNA"/>
</dbReference>
<dbReference type="VEuPathDB" id="PlasmoDB:PYYM_0625300"/>
<dbReference type="KEGG" id="pyo:PY17X_0626300"/>
<name>A0A077Y2R4_PLAYE</name>
<dbReference type="Proteomes" id="UP000072874">
    <property type="component" value="Chromosome 6"/>
</dbReference>
<dbReference type="GeneID" id="34859714"/>
<dbReference type="OMA" id="KQKEEAW"/>
<dbReference type="InterPro" id="IPR022089">
    <property type="entry name" value="Plasmodium-antigen_C"/>
</dbReference>
<reference evidence="5" key="2">
    <citation type="submission" date="2014-05" db="EMBL/GenBank/DDBJ databases">
        <authorList>
            <person name="Aslett M.A."/>
            <person name="De Silva N."/>
        </authorList>
    </citation>
    <scope>NUCLEOTIDE SEQUENCE</scope>
    <source>
        <strain evidence="5">17X</strain>
    </source>
</reference>
<protein>
    <submittedName>
        <fullName evidence="4">Tryptophan-rich antigen, putative</fullName>
    </submittedName>
    <submittedName>
        <fullName evidence="5">Tryptophan-rich protein</fullName>
    </submittedName>
</protein>
<evidence type="ECO:0000313" key="4">
    <source>
        <dbReference type="EMBL" id="CDU17112.1"/>
    </source>
</evidence>
<accession>A0A077Y2R4</accession>
<feature type="chain" id="PRO_5014501801" evidence="2">
    <location>
        <begin position="28"/>
        <end position="373"/>
    </location>
</feature>
<feature type="compositionally biased region" description="Basic and acidic residues" evidence="1">
    <location>
        <begin position="67"/>
        <end position="92"/>
    </location>
</feature>
<organism evidence="4 7">
    <name type="scientific">Plasmodium yoelii</name>
    <dbReference type="NCBI Taxonomy" id="5861"/>
    <lineage>
        <taxon>Eukaryota</taxon>
        <taxon>Sar</taxon>
        <taxon>Alveolata</taxon>
        <taxon>Apicomplexa</taxon>
        <taxon>Aconoidasida</taxon>
        <taxon>Haemosporida</taxon>
        <taxon>Plasmodiidae</taxon>
        <taxon>Plasmodium</taxon>
        <taxon>Plasmodium (Vinckeia)</taxon>
    </lineage>
</organism>
<evidence type="ECO:0000256" key="1">
    <source>
        <dbReference type="SAM" id="MobiDB-lite"/>
    </source>
</evidence>
<sequence>MKKIHAASYFSCSLFLAYFFLIDLTSSASFDPSSAEKLFDVDETKDYDKKTVHFQTHLDEDSINDENPLREENPLRDESSLMEESPLREENSLRGANSTKREALYFEDENLSIEDVIDTDMWLDQLYIKWNSLVRSSRKQIEAEERIKKNEWNKKLVELEEEWEKFYSYISTKKGVWLKKKNEEWNAWIKQMESKWIAYKGHIDKELYDNVARGSPEDNISIVNQLKATVEQNMIKDLKKWIDSGDHNLYKWIICDWTKWKSNFMLEWSKQQWKLNEDTYWKKFTKPKTRPDPFFFLIKEKYDKWAERNKMEQDQWTDITNKLESKYLTVKHTEWEEWKLNKREWYGKWIAYYIENFVNMRTVYRQLEQQNAY</sequence>
<feature type="domain" description="Tryptophan/threonine-rich plasmodium antigen C-terminal" evidence="3">
    <location>
        <begin position="151"/>
        <end position="360"/>
    </location>
</feature>
<evidence type="ECO:0000256" key="2">
    <source>
        <dbReference type="SAM" id="SignalP"/>
    </source>
</evidence>
<evidence type="ECO:0000313" key="7">
    <source>
        <dbReference type="Proteomes" id="UP000072904"/>
    </source>
</evidence>
<dbReference type="Proteomes" id="UP000072904">
    <property type="component" value="Chromosome 6"/>
</dbReference>
<dbReference type="Pfam" id="PF12319">
    <property type="entry name" value="TryThrA_C"/>
    <property type="match status" value="1"/>
</dbReference>
<feature type="signal peptide" evidence="2">
    <location>
        <begin position="1"/>
        <end position="27"/>
    </location>
</feature>
<dbReference type="VEuPathDB" id="PlasmoDB:PY17X_0626300"/>
<proteinExistence type="predicted"/>
<dbReference type="AlphaFoldDB" id="A0A077Y2R4"/>
<dbReference type="VEuPathDB" id="PlasmoDB:Py17XNL_000600807"/>
<evidence type="ECO:0000259" key="3">
    <source>
        <dbReference type="Pfam" id="PF12319"/>
    </source>
</evidence>
<evidence type="ECO:0000313" key="6">
    <source>
        <dbReference type="Proteomes" id="UP000072874"/>
    </source>
</evidence>
<dbReference type="OrthoDB" id="371712at2759"/>
<feature type="region of interest" description="Disordered" evidence="1">
    <location>
        <begin position="60"/>
        <end position="94"/>
    </location>
</feature>
<gene>
    <name evidence="5" type="ORF">PY17X_0626300</name>
    <name evidence="4" type="ORF">PYYM_0625300</name>
</gene>
<reference evidence="6 7" key="1">
    <citation type="journal article" date="2014" name="BMC Biol.">
        <title>A comprehensive evaluation of rodent malaria parasite genomes and gene expression.</title>
        <authorList>
            <person name="Otto T.D."/>
            <person name="Bohme U."/>
            <person name="Jackson A.P."/>
            <person name="Hunt M."/>
            <person name="Franke-Fayard B."/>
            <person name="Hoeijmakers W.A."/>
            <person name="Religa A.A."/>
            <person name="Robertson L."/>
            <person name="Sanders M."/>
            <person name="Ogun S.A."/>
            <person name="Cunningham D."/>
            <person name="Erhart A."/>
            <person name="Billker O."/>
            <person name="Khan S.M."/>
            <person name="Stunnenberg H.G."/>
            <person name="Langhorne J."/>
            <person name="Holder A.A."/>
            <person name="Waters A.P."/>
            <person name="Newbold C.I."/>
            <person name="Pain A."/>
            <person name="Berriman M."/>
            <person name="Janse C.J."/>
        </authorList>
    </citation>
    <scope>NUCLEOTIDE SEQUENCE [LARGE SCALE GENOMIC DNA]</scope>
    <source>
        <strain evidence="5 6">17X</strain>
        <strain evidence="4 7">YM</strain>
    </source>
</reference>
<keyword evidence="2" id="KW-0732">Signal</keyword>